<reference evidence="3" key="1">
    <citation type="submission" date="2017-03" db="EMBL/GenBank/DDBJ databases">
        <authorList>
            <person name="Rodrigo-Torres L."/>
            <person name="Arahal R.D."/>
            <person name="Lucena T."/>
        </authorList>
    </citation>
    <scope>NUCLEOTIDE SEQUENCE [LARGE SCALE GENOMIC DNA]</scope>
    <source>
        <strain evidence="3">CECT 7751</strain>
    </source>
</reference>
<evidence type="ECO:0000313" key="2">
    <source>
        <dbReference type="EMBL" id="SLN53234.1"/>
    </source>
</evidence>
<keyword evidence="3" id="KW-1185">Reference proteome</keyword>
<dbReference type="RefSeq" id="WP_157792148.1">
    <property type="nucleotide sequence ID" value="NZ_FWFN01000005.1"/>
</dbReference>
<proteinExistence type="predicted"/>
<evidence type="ECO:0000256" key="1">
    <source>
        <dbReference type="SAM" id="MobiDB-lite"/>
    </source>
</evidence>
<dbReference type="AlphaFoldDB" id="A0A1X6ZJY6"/>
<name>A0A1X6ZJY6_9RHOB</name>
<dbReference type="Proteomes" id="UP000193963">
    <property type="component" value="Unassembled WGS sequence"/>
</dbReference>
<accession>A0A1X6ZJY6</accession>
<organism evidence="2 3">
    <name type="scientific">Pseudooceanicola marinus</name>
    <dbReference type="NCBI Taxonomy" id="396013"/>
    <lineage>
        <taxon>Bacteria</taxon>
        <taxon>Pseudomonadati</taxon>
        <taxon>Pseudomonadota</taxon>
        <taxon>Alphaproteobacteria</taxon>
        <taxon>Rhodobacterales</taxon>
        <taxon>Paracoccaceae</taxon>
        <taxon>Pseudooceanicola</taxon>
    </lineage>
</organism>
<protein>
    <submittedName>
        <fullName evidence="2">Uncharacterized protein</fullName>
    </submittedName>
</protein>
<feature type="region of interest" description="Disordered" evidence="1">
    <location>
        <begin position="18"/>
        <end position="38"/>
    </location>
</feature>
<gene>
    <name evidence="2" type="ORF">PSM7751_02548</name>
</gene>
<dbReference type="EMBL" id="FWFN01000005">
    <property type="protein sequence ID" value="SLN53234.1"/>
    <property type="molecule type" value="Genomic_DNA"/>
</dbReference>
<evidence type="ECO:0000313" key="3">
    <source>
        <dbReference type="Proteomes" id="UP000193963"/>
    </source>
</evidence>
<sequence length="50" mass="6389">MDPILYRPLDVLDERIRRADRYQQNQPRRRVPDPDAPRFYWWPAKPRRRR</sequence>